<dbReference type="EMBL" id="JARIHO010000014">
    <property type="protein sequence ID" value="KAJ7350629.1"/>
    <property type="molecule type" value="Genomic_DNA"/>
</dbReference>
<feature type="signal peptide" evidence="1">
    <location>
        <begin position="1"/>
        <end position="31"/>
    </location>
</feature>
<comment type="caution">
    <text evidence="2">The sequence shown here is derived from an EMBL/GenBank/DDBJ whole genome shotgun (WGS) entry which is preliminary data.</text>
</comment>
<protein>
    <submittedName>
        <fullName evidence="2">Uncharacterized protein</fullName>
    </submittedName>
</protein>
<organism evidence="2 3">
    <name type="scientific">Mycena albidolilacea</name>
    <dbReference type="NCBI Taxonomy" id="1033008"/>
    <lineage>
        <taxon>Eukaryota</taxon>
        <taxon>Fungi</taxon>
        <taxon>Dikarya</taxon>
        <taxon>Basidiomycota</taxon>
        <taxon>Agaricomycotina</taxon>
        <taxon>Agaricomycetes</taxon>
        <taxon>Agaricomycetidae</taxon>
        <taxon>Agaricales</taxon>
        <taxon>Marasmiineae</taxon>
        <taxon>Mycenaceae</taxon>
        <taxon>Mycena</taxon>
    </lineage>
</organism>
<accession>A0AAD7A6L0</accession>
<evidence type="ECO:0000313" key="3">
    <source>
        <dbReference type="Proteomes" id="UP001218218"/>
    </source>
</evidence>
<evidence type="ECO:0000313" key="2">
    <source>
        <dbReference type="EMBL" id="KAJ7350629.1"/>
    </source>
</evidence>
<reference evidence="2" key="1">
    <citation type="submission" date="2023-03" db="EMBL/GenBank/DDBJ databases">
        <title>Massive genome expansion in bonnet fungi (Mycena s.s.) driven by repeated elements and novel gene families across ecological guilds.</title>
        <authorList>
            <consortium name="Lawrence Berkeley National Laboratory"/>
            <person name="Harder C.B."/>
            <person name="Miyauchi S."/>
            <person name="Viragh M."/>
            <person name="Kuo A."/>
            <person name="Thoen E."/>
            <person name="Andreopoulos B."/>
            <person name="Lu D."/>
            <person name="Skrede I."/>
            <person name="Drula E."/>
            <person name="Henrissat B."/>
            <person name="Morin E."/>
            <person name="Kohler A."/>
            <person name="Barry K."/>
            <person name="LaButti K."/>
            <person name="Morin E."/>
            <person name="Salamov A."/>
            <person name="Lipzen A."/>
            <person name="Mereny Z."/>
            <person name="Hegedus B."/>
            <person name="Baldrian P."/>
            <person name="Stursova M."/>
            <person name="Weitz H."/>
            <person name="Taylor A."/>
            <person name="Grigoriev I.V."/>
            <person name="Nagy L.G."/>
            <person name="Martin F."/>
            <person name="Kauserud H."/>
        </authorList>
    </citation>
    <scope>NUCLEOTIDE SEQUENCE</scope>
    <source>
        <strain evidence="2">CBHHK002</strain>
    </source>
</reference>
<keyword evidence="1" id="KW-0732">Signal</keyword>
<dbReference type="InterPro" id="IPR036851">
    <property type="entry name" value="Chloroperoxidase-like_sf"/>
</dbReference>
<feature type="chain" id="PRO_5041957789" evidence="1">
    <location>
        <begin position="32"/>
        <end position="92"/>
    </location>
</feature>
<name>A0AAD7A6L0_9AGAR</name>
<proteinExistence type="predicted"/>
<dbReference type="Proteomes" id="UP001218218">
    <property type="component" value="Unassembled WGS sequence"/>
</dbReference>
<dbReference type="AlphaFoldDB" id="A0AAD7A6L0"/>
<dbReference type="Gene3D" id="1.10.489.10">
    <property type="entry name" value="Chloroperoxidase-like"/>
    <property type="match status" value="1"/>
</dbReference>
<keyword evidence="3" id="KW-1185">Reference proteome</keyword>
<evidence type="ECO:0000256" key="1">
    <source>
        <dbReference type="SAM" id="SignalP"/>
    </source>
</evidence>
<dbReference type="GO" id="GO:0004601">
    <property type="term" value="F:peroxidase activity"/>
    <property type="evidence" value="ECO:0007669"/>
    <property type="project" value="InterPro"/>
</dbReference>
<sequence>MLLFVYSRFSTAPVKMRPFTVLFFLLPAVLSAPKKLNIRDSPSPTTEVQDGQTGTLMVLPPQATETGLKQIPDAAHPFIAPGPNDQRGPCRS</sequence>
<gene>
    <name evidence="2" type="ORF">DFH08DRAFT_861963</name>
</gene>